<dbReference type="Gene3D" id="3.40.390.10">
    <property type="entry name" value="Collagenase (Catalytic Domain)"/>
    <property type="match status" value="2"/>
</dbReference>
<dbReference type="Proteomes" id="UP000046392">
    <property type="component" value="Unplaced"/>
</dbReference>
<dbReference type="WBParaSite" id="SPAL_0001402300.1">
    <property type="protein sequence ID" value="SPAL_0001402300.1"/>
    <property type="gene ID" value="SPAL_0001402300"/>
</dbReference>
<dbReference type="PRINTS" id="PR00786">
    <property type="entry name" value="NEPRILYSIN"/>
</dbReference>
<dbReference type="PROSITE" id="PS51885">
    <property type="entry name" value="NEPRILYSIN"/>
    <property type="match status" value="1"/>
</dbReference>
<evidence type="ECO:0000313" key="4">
    <source>
        <dbReference type="WBParaSite" id="SPAL_0001402300.1"/>
    </source>
</evidence>
<dbReference type="GO" id="GO:0005886">
    <property type="term" value="C:plasma membrane"/>
    <property type="evidence" value="ECO:0007669"/>
    <property type="project" value="TreeGrafter"/>
</dbReference>
<dbReference type="PANTHER" id="PTHR11733:SF240">
    <property type="entry name" value="GH14155P-RELATED"/>
    <property type="match status" value="1"/>
</dbReference>
<reference evidence="4" key="1">
    <citation type="submission" date="2017-02" db="UniProtKB">
        <authorList>
            <consortium name="WormBaseParasite"/>
        </authorList>
    </citation>
    <scope>IDENTIFICATION</scope>
</reference>
<feature type="chain" id="PRO_5005895505" evidence="1">
    <location>
        <begin position="20"/>
        <end position="489"/>
    </location>
</feature>
<sequence length="489" mass="57512">MNVFIFILYTCVLFSVSQGFIIEWWEKIFGRSKDNSSKPKHNDPNSRILYKFLDLDVKPCDNFYKFACGKWIKTMEKEYGNFGSFNHRTDTFDKFANGEKKYNDESKMLSTLVYLRDKCSQDLPNDKVYSCGNEIFEFGKYALSSVFLRRNIKNFEHNNGNLSVNQIYLNIKEQFILLIDEKEHLFDLDTRRYFKDKINHLKLATSFDDHHLSNVEHMENCYYNSIGINYNDHISTILANINNLKALSQNDDLTTCRGKIFQISKFMPLIVYGNGLYDPNQNLIAINSGLVNEPSYAWYFKYPLNYGYLGNIMAHEMLHGFDSNNYNRTLANKISDYKVSQMSMENYEKKASCFVDQYNKQIESKTNMYIDGSRTLAENIVDNGGLKVAHRAYMKFRERNNHKNSPVKDFEQFNDEQLFFISVGRNFCEHKNKYILEQLINGDNHTPSEIRTNMMLSNYQPFIDAFNCPVSSKMNREHKCELWKSQKQN</sequence>
<dbReference type="Gene3D" id="1.10.1380.10">
    <property type="entry name" value="Neutral endopeptidase , domain2"/>
    <property type="match status" value="1"/>
</dbReference>
<evidence type="ECO:0000256" key="1">
    <source>
        <dbReference type="SAM" id="SignalP"/>
    </source>
</evidence>
<dbReference type="InterPro" id="IPR042089">
    <property type="entry name" value="Peptidase_M13_dom_2"/>
</dbReference>
<dbReference type="GO" id="GO:0016485">
    <property type="term" value="P:protein processing"/>
    <property type="evidence" value="ECO:0007669"/>
    <property type="project" value="TreeGrafter"/>
</dbReference>
<dbReference type="Pfam" id="PF01431">
    <property type="entry name" value="Peptidase_M13"/>
    <property type="match status" value="1"/>
</dbReference>
<keyword evidence="3" id="KW-1185">Reference proteome</keyword>
<dbReference type="InterPro" id="IPR018497">
    <property type="entry name" value="Peptidase_M13_C"/>
</dbReference>
<feature type="signal peptide" evidence="1">
    <location>
        <begin position="1"/>
        <end position="19"/>
    </location>
</feature>
<dbReference type="PANTHER" id="PTHR11733">
    <property type="entry name" value="ZINC METALLOPROTEASE FAMILY M13 NEPRILYSIN-RELATED"/>
    <property type="match status" value="1"/>
</dbReference>
<dbReference type="GO" id="GO:0004222">
    <property type="term" value="F:metalloendopeptidase activity"/>
    <property type="evidence" value="ECO:0007669"/>
    <property type="project" value="InterPro"/>
</dbReference>
<organism evidence="3 4">
    <name type="scientific">Strongyloides papillosus</name>
    <name type="common">Intestinal threadworm</name>
    <dbReference type="NCBI Taxonomy" id="174720"/>
    <lineage>
        <taxon>Eukaryota</taxon>
        <taxon>Metazoa</taxon>
        <taxon>Ecdysozoa</taxon>
        <taxon>Nematoda</taxon>
        <taxon>Chromadorea</taxon>
        <taxon>Rhabditida</taxon>
        <taxon>Tylenchina</taxon>
        <taxon>Panagrolaimomorpha</taxon>
        <taxon>Strongyloidoidea</taxon>
        <taxon>Strongyloididae</taxon>
        <taxon>Strongyloides</taxon>
    </lineage>
</organism>
<keyword evidence="1" id="KW-0732">Signal</keyword>
<proteinExistence type="predicted"/>
<accession>A0A0N5C7W1</accession>
<name>A0A0N5C7W1_STREA</name>
<protein>
    <submittedName>
        <fullName evidence="4">Peptidase_M13 domain-containing protein</fullName>
    </submittedName>
</protein>
<evidence type="ECO:0000313" key="3">
    <source>
        <dbReference type="Proteomes" id="UP000046392"/>
    </source>
</evidence>
<dbReference type="SUPFAM" id="SSF55486">
    <property type="entry name" value="Metalloproteases ('zincins'), catalytic domain"/>
    <property type="match status" value="2"/>
</dbReference>
<dbReference type="InterPro" id="IPR000718">
    <property type="entry name" value="Peptidase_M13"/>
</dbReference>
<evidence type="ECO:0000259" key="2">
    <source>
        <dbReference type="Pfam" id="PF01431"/>
    </source>
</evidence>
<feature type="domain" description="Peptidase M13 C-terminal" evidence="2">
    <location>
        <begin position="274"/>
        <end position="482"/>
    </location>
</feature>
<dbReference type="AlphaFoldDB" id="A0A0N5C7W1"/>
<dbReference type="InterPro" id="IPR024079">
    <property type="entry name" value="MetalloPept_cat_dom_sf"/>
</dbReference>